<evidence type="ECO:0000313" key="2">
    <source>
        <dbReference type="Proteomes" id="UP000182373"/>
    </source>
</evidence>
<name>A0AAC9KAI6_9PROT</name>
<accession>A0AAC9KAI6</accession>
<sequence length="98" mass="10925">MRSGLCAWAGSLRLFPGRCRGIGVAAALRKSKTAQEGGTGGMNHFSVLLPLFPARPVSATRSRECYLMSGKVREQFHVSVTLARLWRHAQNWHQQVFE</sequence>
<reference evidence="2" key="1">
    <citation type="submission" date="2016-11" db="EMBL/GenBank/DDBJ databases">
        <title>Comparative genomic and phenotypic analysis of Granulibacter bethesdensis clinical isolates from patients with chronic granulomatous disease.</title>
        <authorList>
            <person name="Zarember K.A."/>
            <person name="Porcella S.F."/>
            <person name="Chu J."/>
            <person name="Ding L."/>
            <person name="Dahlstrom E."/>
            <person name="Barbian K."/>
            <person name="Martens C."/>
            <person name="Sykora L."/>
            <person name="Kramer S."/>
            <person name="Pettinato A.M."/>
            <person name="Hong H."/>
            <person name="Wald G."/>
            <person name="Berg L.J."/>
            <person name="Rogge L.S."/>
            <person name="Greenberg D.E."/>
            <person name="Falcone E.L."/>
            <person name="Neves J.F."/>
            <person name="Simoes M.J."/>
            <person name="Casal M."/>
            <person name="Rodriguez-Lopez F.C."/>
            <person name="Zelazny A."/>
            <person name="Gallin J.I."/>
            <person name="Holland S.M."/>
        </authorList>
    </citation>
    <scope>NUCLEOTIDE SEQUENCE [LARGE SCALE GENOMIC DNA]</scope>
    <source>
        <strain evidence="2">NIH9.1</strain>
    </source>
</reference>
<evidence type="ECO:0000313" key="1">
    <source>
        <dbReference type="EMBL" id="APH54792.1"/>
    </source>
</evidence>
<dbReference type="EMBL" id="CP018191">
    <property type="protein sequence ID" value="APH54792.1"/>
    <property type="molecule type" value="Genomic_DNA"/>
</dbReference>
<dbReference type="AlphaFoldDB" id="A0AAC9KAI6"/>
<dbReference type="Proteomes" id="UP000182373">
    <property type="component" value="Chromosome"/>
</dbReference>
<protein>
    <submittedName>
        <fullName evidence="1">Uncharacterized protein</fullName>
    </submittedName>
</protein>
<organism evidence="1 2">
    <name type="scientific">Granulibacter bethesdensis</name>
    <dbReference type="NCBI Taxonomy" id="364410"/>
    <lineage>
        <taxon>Bacteria</taxon>
        <taxon>Pseudomonadati</taxon>
        <taxon>Pseudomonadota</taxon>
        <taxon>Alphaproteobacteria</taxon>
        <taxon>Acetobacterales</taxon>
        <taxon>Acetobacteraceae</taxon>
        <taxon>Granulibacter</taxon>
    </lineage>
</organism>
<proteinExistence type="predicted"/>
<gene>
    <name evidence="1" type="ORF">GbCGDNIH9_8049</name>
</gene>